<evidence type="ECO:0000256" key="1">
    <source>
        <dbReference type="SAM" id="MobiDB-lite"/>
    </source>
</evidence>
<gene>
    <name evidence="2" type="ORF">NDU88_007812</name>
</gene>
<feature type="compositionally biased region" description="Basic and acidic residues" evidence="1">
    <location>
        <begin position="169"/>
        <end position="182"/>
    </location>
</feature>
<dbReference type="Proteomes" id="UP001066276">
    <property type="component" value="Chromosome 8"/>
</dbReference>
<dbReference type="AlphaFoldDB" id="A0AAV7NXL7"/>
<name>A0AAV7NXL7_PLEWA</name>
<keyword evidence="3" id="KW-1185">Reference proteome</keyword>
<feature type="compositionally biased region" description="Low complexity" evidence="1">
    <location>
        <begin position="155"/>
        <end position="168"/>
    </location>
</feature>
<feature type="region of interest" description="Disordered" evidence="1">
    <location>
        <begin position="129"/>
        <end position="191"/>
    </location>
</feature>
<feature type="region of interest" description="Disordered" evidence="1">
    <location>
        <begin position="1"/>
        <end position="37"/>
    </location>
</feature>
<organism evidence="2 3">
    <name type="scientific">Pleurodeles waltl</name>
    <name type="common">Iberian ribbed newt</name>
    <dbReference type="NCBI Taxonomy" id="8319"/>
    <lineage>
        <taxon>Eukaryota</taxon>
        <taxon>Metazoa</taxon>
        <taxon>Chordata</taxon>
        <taxon>Craniata</taxon>
        <taxon>Vertebrata</taxon>
        <taxon>Euteleostomi</taxon>
        <taxon>Amphibia</taxon>
        <taxon>Batrachia</taxon>
        <taxon>Caudata</taxon>
        <taxon>Salamandroidea</taxon>
        <taxon>Salamandridae</taxon>
        <taxon>Pleurodelinae</taxon>
        <taxon>Pleurodeles</taxon>
    </lineage>
</organism>
<comment type="caution">
    <text evidence="2">The sequence shown here is derived from an EMBL/GenBank/DDBJ whole genome shotgun (WGS) entry which is preliminary data.</text>
</comment>
<evidence type="ECO:0000313" key="2">
    <source>
        <dbReference type="EMBL" id="KAJ1119627.1"/>
    </source>
</evidence>
<proteinExistence type="predicted"/>
<sequence>MATSSRRESRVDPAGPWPDPLRAQGSSNRRAQVQEVRDRQLVVEEEMGLGASAAKPFECIMDRSKPLAGSTPDVDSDRRPLLSANKQLVDAIIHKPSTVSRIESVDSSWRPVFLRVRSGSAVKFGNCGEDASAGEDTSCVSERDFSQTSSRRARLSGAASSLSASSERGWVRSSRDTKRRSESNSSRGAVP</sequence>
<accession>A0AAV7NXL7</accession>
<dbReference type="EMBL" id="JANPWB010000012">
    <property type="protein sequence ID" value="KAJ1119627.1"/>
    <property type="molecule type" value="Genomic_DNA"/>
</dbReference>
<feature type="compositionally biased region" description="Basic and acidic residues" evidence="1">
    <location>
        <begin position="1"/>
        <end position="11"/>
    </location>
</feature>
<reference evidence="2" key="1">
    <citation type="journal article" date="2022" name="bioRxiv">
        <title>Sequencing and chromosome-scale assembly of the giantPleurodeles waltlgenome.</title>
        <authorList>
            <person name="Brown T."/>
            <person name="Elewa A."/>
            <person name="Iarovenko S."/>
            <person name="Subramanian E."/>
            <person name="Araus A.J."/>
            <person name="Petzold A."/>
            <person name="Susuki M."/>
            <person name="Suzuki K.-i.T."/>
            <person name="Hayashi T."/>
            <person name="Toyoda A."/>
            <person name="Oliveira C."/>
            <person name="Osipova E."/>
            <person name="Leigh N.D."/>
            <person name="Simon A."/>
            <person name="Yun M.H."/>
        </authorList>
    </citation>
    <scope>NUCLEOTIDE SEQUENCE</scope>
    <source>
        <strain evidence="2">20211129_DDA</strain>
        <tissue evidence="2">Liver</tissue>
    </source>
</reference>
<protein>
    <submittedName>
        <fullName evidence="2">Uncharacterized protein</fullName>
    </submittedName>
</protein>
<evidence type="ECO:0000313" key="3">
    <source>
        <dbReference type="Proteomes" id="UP001066276"/>
    </source>
</evidence>